<reference evidence="3" key="1">
    <citation type="journal article" date="2018" name="Nat. Microbiol.">
        <title>Leveraging single-cell genomics to expand the fungal tree of life.</title>
        <authorList>
            <person name="Ahrendt S.R."/>
            <person name="Quandt C.A."/>
            <person name="Ciobanu D."/>
            <person name="Clum A."/>
            <person name="Salamov A."/>
            <person name="Andreopoulos B."/>
            <person name="Cheng J.F."/>
            <person name="Woyke T."/>
            <person name="Pelin A."/>
            <person name="Henrissat B."/>
            <person name="Reynolds N.K."/>
            <person name="Benny G.L."/>
            <person name="Smith M.E."/>
            <person name="James T.Y."/>
            <person name="Grigoriev I.V."/>
        </authorList>
    </citation>
    <scope>NUCLEOTIDE SEQUENCE [LARGE SCALE GENOMIC DNA]</scope>
</reference>
<proteinExistence type="predicted"/>
<keyword evidence="1" id="KW-0812">Transmembrane</keyword>
<keyword evidence="1" id="KW-0472">Membrane</keyword>
<evidence type="ECO:0000313" key="2">
    <source>
        <dbReference type="EMBL" id="RKO90543.1"/>
    </source>
</evidence>
<dbReference type="OrthoDB" id="2130671at2759"/>
<organism evidence="2 3">
    <name type="scientific">Blyttiomyces helicus</name>
    <dbReference type="NCBI Taxonomy" id="388810"/>
    <lineage>
        <taxon>Eukaryota</taxon>
        <taxon>Fungi</taxon>
        <taxon>Fungi incertae sedis</taxon>
        <taxon>Chytridiomycota</taxon>
        <taxon>Chytridiomycota incertae sedis</taxon>
        <taxon>Chytridiomycetes</taxon>
        <taxon>Chytridiomycetes incertae sedis</taxon>
        <taxon>Blyttiomyces</taxon>
    </lineage>
</organism>
<dbReference type="EMBL" id="KZ995504">
    <property type="protein sequence ID" value="RKO90543.1"/>
    <property type="molecule type" value="Genomic_DNA"/>
</dbReference>
<sequence>MLQDIDPANTTAQAWTLSYVWESVIWQTFSTNIYASSGSYLGVASTDLTLEFLTRVLTAQSAQLQYDNYIYAFEIGANGEVCLGSSDGVDLYLRDSSNEPQRSLTLHELAAHSKPMAALHGLLAGPEWNGSVAAFATAQAKTETPALVDFGGTTQLLCVSEIRHGNIYWVIVQFLNEAQVLANLTAGSRETGGIVASLVVSAVALAMGSSVSLTRVLRMLRADIEELRALKFRDVLGRNLSFARTTKNQSRISEV</sequence>
<name>A0A4P9WFK6_9FUNG</name>
<protein>
    <submittedName>
        <fullName evidence="2">Uncharacterized protein</fullName>
    </submittedName>
</protein>
<keyword evidence="3" id="KW-1185">Reference proteome</keyword>
<dbReference type="AlphaFoldDB" id="A0A4P9WFK6"/>
<dbReference type="Proteomes" id="UP000269721">
    <property type="component" value="Unassembled WGS sequence"/>
</dbReference>
<gene>
    <name evidence="2" type="ORF">BDK51DRAFT_45288</name>
</gene>
<evidence type="ECO:0000313" key="3">
    <source>
        <dbReference type="Proteomes" id="UP000269721"/>
    </source>
</evidence>
<accession>A0A4P9WFK6</accession>
<keyword evidence="1" id="KW-1133">Transmembrane helix</keyword>
<evidence type="ECO:0000256" key="1">
    <source>
        <dbReference type="SAM" id="Phobius"/>
    </source>
</evidence>
<feature type="transmembrane region" description="Helical" evidence="1">
    <location>
        <begin position="193"/>
        <end position="213"/>
    </location>
</feature>